<protein>
    <recommendedName>
        <fullName evidence="6">MYND-type domain-containing protein</fullName>
    </recommendedName>
</protein>
<evidence type="ECO:0000259" key="6">
    <source>
        <dbReference type="PROSITE" id="PS50865"/>
    </source>
</evidence>
<dbReference type="EMBL" id="ML977504">
    <property type="protein sequence ID" value="KAF2130642.1"/>
    <property type="molecule type" value="Genomic_DNA"/>
</dbReference>
<dbReference type="PROSITE" id="PS01360">
    <property type="entry name" value="ZF_MYND_1"/>
    <property type="match status" value="1"/>
</dbReference>
<evidence type="ECO:0000256" key="4">
    <source>
        <dbReference type="PROSITE-ProRule" id="PRU00134"/>
    </source>
</evidence>
<dbReference type="Gene3D" id="6.10.140.2220">
    <property type="match status" value="1"/>
</dbReference>
<feature type="region of interest" description="Disordered" evidence="5">
    <location>
        <begin position="274"/>
        <end position="300"/>
    </location>
</feature>
<evidence type="ECO:0000256" key="1">
    <source>
        <dbReference type="ARBA" id="ARBA00022723"/>
    </source>
</evidence>
<evidence type="ECO:0000256" key="3">
    <source>
        <dbReference type="ARBA" id="ARBA00022833"/>
    </source>
</evidence>
<evidence type="ECO:0000313" key="7">
    <source>
        <dbReference type="EMBL" id="KAF2130642.1"/>
    </source>
</evidence>
<dbReference type="OrthoDB" id="432970at2759"/>
<keyword evidence="2 4" id="KW-0863">Zinc-finger</keyword>
<keyword evidence="1" id="KW-0479">Metal-binding</keyword>
<dbReference type="InterPro" id="IPR002893">
    <property type="entry name" value="Znf_MYND"/>
</dbReference>
<evidence type="ECO:0000313" key="8">
    <source>
        <dbReference type="Proteomes" id="UP000799771"/>
    </source>
</evidence>
<dbReference type="PROSITE" id="PS50865">
    <property type="entry name" value="ZF_MYND_2"/>
    <property type="match status" value="1"/>
</dbReference>
<name>A0A6A6AF96_9PLEO</name>
<accession>A0A6A6AF96</accession>
<reference evidence="7" key="1">
    <citation type="journal article" date="2020" name="Stud. Mycol.">
        <title>101 Dothideomycetes genomes: a test case for predicting lifestyles and emergence of pathogens.</title>
        <authorList>
            <person name="Haridas S."/>
            <person name="Albert R."/>
            <person name="Binder M."/>
            <person name="Bloem J."/>
            <person name="Labutti K."/>
            <person name="Salamov A."/>
            <person name="Andreopoulos B."/>
            <person name="Baker S."/>
            <person name="Barry K."/>
            <person name="Bills G."/>
            <person name="Bluhm B."/>
            <person name="Cannon C."/>
            <person name="Castanera R."/>
            <person name="Culley D."/>
            <person name="Daum C."/>
            <person name="Ezra D."/>
            <person name="Gonzalez J."/>
            <person name="Henrissat B."/>
            <person name="Kuo A."/>
            <person name="Liang C."/>
            <person name="Lipzen A."/>
            <person name="Lutzoni F."/>
            <person name="Magnuson J."/>
            <person name="Mondo S."/>
            <person name="Nolan M."/>
            <person name="Ohm R."/>
            <person name="Pangilinan J."/>
            <person name="Park H.-J."/>
            <person name="Ramirez L."/>
            <person name="Alfaro M."/>
            <person name="Sun H."/>
            <person name="Tritt A."/>
            <person name="Yoshinaga Y."/>
            <person name="Zwiers L.-H."/>
            <person name="Turgeon B."/>
            <person name="Goodwin S."/>
            <person name="Spatafora J."/>
            <person name="Crous P."/>
            <person name="Grigoriev I."/>
        </authorList>
    </citation>
    <scope>NUCLEOTIDE SEQUENCE</scope>
    <source>
        <strain evidence="7">CBS 119687</strain>
    </source>
</reference>
<evidence type="ECO:0000256" key="2">
    <source>
        <dbReference type="ARBA" id="ARBA00022771"/>
    </source>
</evidence>
<feature type="domain" description="MYND-type" evidence="6">
    <location>
        <begin position="207"/>
        <end position="247"/>
    </location>
</feature>
<evidence type="ECO:0000256" key="5">
    <source>
        <dbReference type="SAM" id="MobiDB-lite"/>
    </source>
</evidence>
<dbReference type="GeneID" id="54408429"/>
<dbReference type="GO" id="GO:0008270">
    <property type="term" value="F:zinc ion binding"/>
    <property type="evidence" value="ECO:0007669"/>
    <property type="project" value="UniProtKB-KW"/>
</dbReference>
<dbReference type="AlphaFoldDB" id="A0A6A6AF96"/>
<dbReference type="SUPFAM" id="SSF144232">
    <property type="entry name" value="HIT/MYND zinc finger-like"/>
    <property type="match status" value="1"/>
</dbReference>
<dbReference type="Proteomes" id="UP000799771">
    <property type="component" value="Unassembled WGS sequence"/>
</dbReference>
<sequence length="300" mass="33879">MAMKILPLDEFRLPDYPDARLHLDRSPLAIISDERLTSETDTSNLTIPIGIATVLYHWCPDALAAFLDLDAWFSFTWILTIQQGEPDETKIEIGRVGNQITFGTLDKNGDNWTLMVTYNISTTEPDRGAWIPNPKESMENDRDIVDPEEVESLGKGFARNLVLERGWATGKKLRHQFFVEYAPMDIFGDGIPMNPHWLYKSVSLVECTTCQVSQDTRALSRCGRCGTATYCSDTCQRNDWAVHKHICNMGIEDRGQALKITQNGGLIGWDTSKTMAEEGSEEESKNPNFAEQQLKRCAHE</sequence>
<gene>
    <name evidence="7" type="ORF">P153DRAFT_366200</name>
</gene>
<keyword evidence="3" id="KW-0862">Zinc</keyword>
<dbReference type="Pfam" id="PF01753">
    <property type="entry name" value="zf-MYND"/>
    <property type="match status" value="1"/>
</dbReference>
<dbReference type="RefSeq" id="XP_033525029.1">
    <property type="nucleotide sequence ID" value="XM_033667997.1"/>
</dbReference>
<keyword evidence="8" id="KW-1185">Reference proteome</keyword>
<proteinExistence type="predicted"/>
<organism evidence="7 8">
    <name type="scientific">Dothidotthia symphoricarpi CBS 119687</name>
    <dbReference type="NCBI Taxonomy" id="1392245"/>
    <lineage>
        <taxon>Eukaryota</taxon>
        <taxon>Fungi</taxon>
        <taxon>Dikarya</taxon>
        <taxon>Ascomycota</taxon>
        <taxon>Pezizomycotina</taxon>
        <taxon>Dothideomycetes</taxon>
        <taxon>Pleosporomycetidae</taxon>
        <taxon>Pleosporales</taxon>
        <taxon>Dothidotthiaceae</taxon>
        <taxon>Dothidotthia</taxon>
    </lineage>
</organism>